<evidence type="ECO:0000256" key="13">
    <source>
        <dbReference type="HAMAP-Rule" id="MF_01576"/>
    </source>
</evidence>
<dbReference type="AlphaFoldDB" id="A0AAW6Q8U2"/>
<dbReference type="EMBL" id="JARQTW010000008">
    <property type="protein sequence ID" value="MDG2949919.1"/>
    <property type="molecule type" value="Genomic_DNA"/>
</dbReference>
<dbReference type="GO" id="GO:0005829">
    <property type="term" value="C:cytosol"/>
    <property type="evidence" value="ECO:0007669"/>
    <property type="project" value="TreeGrafter"/>
</dbReference>
<dbReference type="GO" id="GO:0000105">
    <property type="term" value="P:L-histidine biosynthetic process"/>
    <property type="evidence" value="ECO:0007669"/>
    <property type="project" value="UniProtKB-KW"/>
</dbReference>
<evidence type="ECO:0000256" key="10">
    <source>
        <dbReference type="ARBA" id="ARBA00023167"/>
    </source>
</evidence>
<dbReference type="PRINTS" id="PR00085">
    <property type="entry name" value="THFDHDRGNASE"/>
</dbReference>
<accession>A0AAW6Q8U2</accession>
<feature type="binding site" evidence="13">
    <location>
        <begin position="166"/>
        <end position="168"/>
    </location>
    <ligand>
        <name>NADP(+)</name>
        <dbReference type="ChEBI" id="CHEBI:58349"/>
    </ligand>
</feature>
<organism evidence="16 17">
    <name type="scientific">Exercitatus varius</name>
    <dbReference type="NCBI Taxonomy" id="67857"/>
    <lineage>
        <taxon>Bacteria</taxon>
        <taxon>Pseudomonadati</taxon>
        <taxon>Pseudomonadota</taxon>
        <taxon>Gammaproteobacteria</taxon>
        <taxon>Pasteurellales</taxon>
        <taxon>Pasteurellaceae</taxon>
        <taxon>Exercitatus</taxon>
    </lineage>
</organism>
<comment type="pathway">
    <text evidence="1 13">One-carbon metabolism; tetrahydrofolate interconversion.</text>
</comment>
<keyword evidence="6 13" id="KW-0378">Hydrolase</keyword>
<dbReference type="GO" id="GO:0009086">
    <property type="term" value="P:methionine biosynthetic process"/>
    <property type="evidence" value="ECO:0007669"/>
    <property type="project" value="UniProtKB-KW"/>
</dbReference>
<dbReference type="GO" id="GO:0004477">
    <property type="term" value="F:methenyltetrahydrofolate cyclohydrolase activity"/>
    <property type="evidence" value="ECO:0007669"/>
    <property type="project" value="UniProtKB-UniRule"/>
</dbReference>
<keyword evidence="9 13" id="KW-0368">Histidine biosynthesis</keyword>
<dbReference type="InterPro" id="IPR020631">
    <property type="entry name" value="THF_DH/CycHdrlase_NAD-bd_dom"/>
</dbReference>
<dbReference type="HAMAP" id="MF_01576">
    <property type="entry name" value="THF_DHG_CYH"/>
    <property type="match status" value="1"/>
</dbReference>
<comment type="catalytic activity">
    <reaction evidence="13">
        <text>(6R)-5,10-methylene-5,6,7,8-tetrahydrofolate + NADP(+) = (6R)-5,10-methenyltetrahydrofolate + NADPH</text>
        <dbReference type="Rhea" id="RHEA:22812"/>
        <dbReference type="ChEBI" id="CHEBI:15636"/>
        <dbReference type="ChEBI" id="CHEBI:57455"/>
        <dbReference type="ChEBI" id="CHEBI:57783"/>
        <dbReference type="ChEBI" id="CHEBI:58349"/>
        <dbReference type="EC" id="1.5.1.5"/>
    </reaction>
</comment>
<dbReference type="Proteomes" id="UP001214976">
    <property type="component" value="Unassembled WGS sequence"/>
</dbReference>
<dbReference type="GO" id="GO:0035999">
    <property type="term" value="P:tetrahydrofolate interconversion"/>
    <property type="evidence" value="ECO:0007669"/>
    <property type="project" value="UniProtKB-UniRule"/>
</dbReference>
<dbReference type="GO" id="GO:0006164">
    <property type="term" value="P:purine nucleotide biosynthetic process"/>
    <property type="evidence" value="ECO:0007669"/>
    <property type="project" value="UniProtKB-KW"/>
</dbReference>
<dbReference type="SUPFAM" id="SSF51735">
    <property type="entry name" value="NAD(P)-binding Rossmann-fold domains"/>
    <property type="match status" value="1"/>
</dbReference>
<keyword evidence="11 13" id="KW-0511">Multifunctional enzyme</keyword>
<feature type="domain" description="Tetrahydrofolate dehydrogenase/cyclohydrolase NAD(P)-binding" evidence="15">
    <location>
        <begin position="140"/>
        <end position="282"/>
    </location>
</feature>
<dbReference type="Gene3D" id="3.40.50.10860">
    <property type="entry name" value="Leucine Dehydrogenase, chain A, domain 1"/>
    <property type="match status" value="1"/>
</dbReference>
<feature type="domain" description="Tetrahydrofolate dehydrogenase/cyclohydrolase catalytic" evidence="14">
    <location>
        <begin position="6"/>
        <end position="121"/>
    </location>
</feature>
<evidence type="ECO:0000256" key="7">
    <source>
        <dbReference type="ARBA" id="ARBA00022857"/>
    </source>
</evidence>
<evidence type="ECO:0000256" key="9">
    <source>
        <dbReference type="ARBA" id="ARBA00023102"/>
    </source>
</evidence>
<dbReference type="NCBIfam" id="NF008058">
    <property type="entry name" value="PRK10792.1"/>
    <property type="match status" value="1"/>
</dbReference>
<keyword evidence="4 13" id="KW-0028">Amino-acid biosynthesis</keyword>
<dbReference type="GO" id="GO:0004488">
    <property type="term" value="F:methylenetetrahydrofolate dehydrogenase (NADP+) activity"/>
    <property type="evidence" value="ECO:0007669"/>
    <property type="project" value="UniProtKB-UniRule"/>
</dbReference>
<dbReference type="Gene3D" id="3.40.50.720">
    <property type="entry name" value="NAD(P)-binding Rossmann-like Domain"/>
    <property type="match status" value="1"/>
</dbReference>
<comment type="caution">
    <text evidence="16">The sequence shown here is derived from an EMBL/GenBank/DDBJ whole genome shotgun (WGS) entry which is preliminary data.</text>
</comment>
<dbReference type="EC" id="3.5.4.9" evidence="13"/>
<keyword evidence="5 13" id="KW-0658">Purine biosynthesis</keyword>
<dbReference type="PROSITE" id="PS00767">
    <property type="entry name" value="THF_DHG_CYH_2"/>
    <property type="match status" value="1"/>
</dbReference>
<evidence type="ECO:0000256" key="3">
    <source>
        <dbReference type="ARBA" id="ARBA00022563"/>
    </source>
</evidence>
<dbReference type="PROSITE" id="PS00766">
    <property type="entry name" value="THF_DHG_CYH_1"/>
    <property type="match status" value="1"/>
</dbReference>
<keyword evidence="7 13" id="KW-0521">NADP</keyword>
<dbReference type="RefSeq" id="WP_317477031.1">
    <property type="nucleotide sequence ID" value="NZ_JARQTW010000008.1"/>
</dbReference>
<evidence type="ECO:0000259" key="14">
    <source>
        <dbReference type="Pfam" id="PF00763"/>
    </source>
</evidence>
<dbReference type="NCBIfam" id="NF010783">
    <property type="entry name" value="PRK14186.1"/>
    <property type="match status" value="1"/>
</dbReference>
<evidence type="ECO:0000256" key="8">
    <source>
        <dbReference type="ARBA" id="ARBA00023002"/>
    </source>
</evidence>
<sequence>MAAEVISGTELAKRIKSELTQKIQQYISQERRAPGLAVILVGSDPASQVYVGSKRKNCTEIGIRSKSYDLPETTTEAELLSVIDELNRDPDVDGILVQLPLPKHIDSTKVIERIAPNKDVDGFHPYNVGRLCQRIPTLRACTPYGIMKLLETTGRDLHGQHAVIVGASNIVGRPMAMELLLAGCTVTVTHRFTKDLESHVRQADILVVAVGKAEFIDGDWVKSGAIVIDVGINRGEDGKLRGDVQFTKAAEKAAFITPVPGGVGPMTVAMLMANTLTAYEQHLNT</sequence>
<evidence type="ECO:0000313" key="16">
    <source>
        <dbReference type="EMBL" id="MDG2949919.1"/>
    </source>
</evidence>
<dbReference type="InterPro" id="IPR020630">
    <property type="entry name" value="THF_DH/CycHdrlase_cat_dom"/>
</dbReference>
<comment type="subunit">
    <text evidence="2 13">Homodimer.</text>
</comment>
<comment type="catalytic activity">
    <reaction evidence="12 13">
        <text>(6R)-5,10-methenyltetrahydrofolate + H2O = (6R)-10-formyltetrahydrofolate + H(+)</text>
        <dbReference type="Rhea" id="RHEA:23700"/>
        <dbReference type="ChEBI" id="CHEBI:15377"/>
        <dbReference type="ChEBI" id="CHEBI:15378"/>
        <dbReference type="ChEBI" id="CHEBI:57455"/>
        <dbReference type="ChEBI" id="CHEBI:195366"/>
        <dbReference type="EC" id="3.5.4.9"/>
    </reaction>
</comment>
<dbReference type="InterPro" id="IPR020867">
    <property type="entry name" value="THF_DH/CycHdrlase_CS"/>
</dbReference>
<reference evidence="16" key="1">
    <citation type="submission" date="2023-03" db="EMBL/GenBank/DDBJ databases">
        <title>Classification of Bisgaard taxon 6 and taxon 10 as Exercitatus varius gen. nov., spec. nov.</title>
        <authorList>
            <person name="Christensen H."/>
        </authorList>
    </citation>
    <scope>NUCLEOTIDE SEQUENCE</scope>
    <source>
        <strain evidence="16">86116</strain>
    </source>
</reference>
<dbReference type="EC" id="1.5.1.5" evidence="13"/>
<proteinExistence type="inferred from homology"/>
<evidence type="ECO:0000259" key="15">
    <source>
        <dbReference type="Pfam" id="PF02882"/>
    </source>
</evidence>
<dbReference type="PANTHER" id="PTHR48099:SF5">
    <property type="entry name" value="C-1-TETRAHYDROFOLATE SYNTHASE, CYTOPLASMIC"/>
    <property type="match status" value="1"/>
</dbReference>
<evidence type="ECO:0000256" key="11">
    <source>
        <dbReference type="ARBA" id="ARBA00023268"/>
    </source>
</evidence>
<comment type="function">
    <text evidence="13">Catalyzes the oxidation of 5,10-methylenetetrahydrofolate to 5,10-methenyltetrahydrofolate and then the hydrolysis of 5,10-methenyltetrahydrofolate to 10-formyltetrahydrofolate.</text>
</comment>
<dbReference type="Pfam" id="PF00763">
    <property type="entry name" value="THF_DHG_CYH"/>
    <property type="match status" value="1"/>
</dbReference>
<protein>
    <recommendedName>
        <fullName evidence="13">Bifunctional protein FolD</fullName>
    </recommendedName>
    <domain>
        <recommendedName>
            <fullName evidence="13">Methylenetetrahydrofolate dehydrogenase</fullName>
            <ecNumber evidence="13">1.5.1.5</ecNumber>
        </recommendedName>
    </domain>
    <domain>
        <recommendedName>
            <fullName evidence="13">Methenyltetrahydrofolate cyclohydrolase</fullName>
            <ecNumber evidence="13">3.5.4.9</ecNumber>
        </recommendedName>
    </domain>
</protein>
<gene>
    <name evidence="13 16" type="primary">folD</name>
    <name evidence="16" type="ORF">P7M15_05210</name>
</gene>
<evidence type="ECO:0000313" key="17">
    <source>
        <dbReference type="Proteomes" id="UP001214976"/>
    </source>
</evidence>
<comment type="similarity">
    <text evidence="13">Belongs to the tetrahydrofolate dehydrogenase/cyclohydrolase family.</text>
</comment>
<evidence type="ECO:0000256" key="1">
    <source>
        <dbReference type="ARBA" id="ARBA00004777"/>
    </source>
</evidence>
<dbReference type="InterPro" id="IPR000672">
    <property type="entry name" value="THF_DH/CycHdrlase"/>
</dbReference>
<name>A0AAW6Q8U2_9PAST</name>
<dbReference type="Pfam" id="PF02882">
    <property type="entry name" value="THF_DHG_CYH_C"/>
    <property type="match status" value="1"/>
</dbReference>
<feature type="binding site" evidence="13">
    <location>
        <position position="232"/>
    </location>
    <ligand>
        <name>NADP(+)</name>
        <dbReference type="ChEBI" id="CHEBI:58349"/>
    </ligand>
</feature>
<evidence type="ECO:0000256" key="12">
    <source>
        <dbReference type="ARBA" id="ARBA00036357"/>
    </source>
</evidence>
<keyword evidence="8 13" id="KW-0560">Oxidoreductase</keyword>
<evidence type="ECO:0000256" key="6">
    <source>
        <dbReference type="ARBA" id="ARBA00022801"/>
    </source>
</evidence>
<keyword evidence="10 13" id="KW-0486">Methionine biosynthesis</keyword>
<dbReference type="PANTHER" id="PTHR48099">
    <property type="entry name" value="C-1-TETRAHYDROFOLATE SYNTHASE, CYTOPLASMIC-RELATED"/>
    <property type="match status" value="1"/>
</dbReference>
<dbReference type="FunFam" id="3.40.50.10860:FF:000001">
    <property type="entry name" value="Bifunctional protein FolD"/>
    <property type="match status" value="1"/>
</dbReference>
<dbReference type="InterPro" id="IPR046346">
    <property type="entry name" value="Aminoacid_DH-like_N_sf"/>
</dbReference>
<dbReference type="InterPro" id="IPR036291">
    <property type="entry name" value="NAD(P)-bd_dom_sf"/>
</dbReference>
<evidence type="ECO:0000256" key="5">
    <source>
        <dbReference type="ARBA" id="ARBA00022755"/>
    </source>
</evidence>
<dbReference type="SUPFAM" id="SSF53223">
    <property type="entry name" value="Aminoacid dehydrogenase-like, N-terminal domain"/>
    <property type="match status" value="1"/>
</dbReference>
<dbReference type="CDD" id="cd01080">
    <property type="entry name" value="NAD_bind_m-THF_DH_Cyclohyd"/>
    <property type="match status" value="1"/>
</dbReference>
<keyword evidence="3 13" id="KW-0554">One-carbon metabolism</keyword>
<evidence type="ECO:0000256" key="2">
    <source>
        <dbReference type="ARBA" id="ARBA00011738"/>
    </source>
</evidence>
<evidence type="ECO:0000256" key="4">
    <source>
        <dbReference type="ARBA" id="ARBA00022605"/>
    </source>
</evidence>
<comment type="caution">
    <text evidence="13">Lacks conserved residue(s) required for the propagation of feature annotation.</text>
</comment>
<dbReference type="FunFam" id="3.40.50.720:FF:000006">
    <property type="entry name" value="Bifunctional protein FolD"/>
    <property type="match status" value="1"/>
</dbReference>